<dbReference type="Pfam" id="PF02954">
    <property type="entry name" value="HTH_8"/>
    <property type="match status" value="1"/>
</dbReference>
<keyword evidence="3" id="KW-1185">Reference proteome</keyword>
<accession>A0A161YMG7</accession>
<organism evidence="2 3">
    <name type="scientific">Clostridium magnum DSM 2767</name>
    <dbReference type="NCBI Taxonomy" id="1121326"/>
    <lineage>
        <taxon>Bacteria</taxon>
        <taxon>Bacillati</taxon>
        <taxon>Bacillota</taxon>
        <taxon>Clostridia</taxon>
        <taxon>Eubacteriales</taxon>
        <taxon>Clostridiaceae</taxon>
        <taxon>Clostridium</taxon>
    </lineage>
</organism>
<feature type="domain" description="DNA binding HTH" evidence="1">
    <location>
        <begin position="43"/>
        <end position="81"/>
    </location>
</feature>
<dbReference type="STRING" id="1121326.CLMAG_16480"/>
<evidence type="ECO:0000259" key="1">
    <source>
        <dbReference type="Pfam" id="PF02954"/>
    </source>
</evidence>
<name>A0A161YMG7_9CLOT</name>
<evidence type="ECO:0000313" key="3">
    <source>
        <dbReference type="Proteomes" id="UP000076603"/>
    </source>
</evidence>
<comment type="caution">
    <text evidence="2">The sequence shown here is derived from an EMBL/GenBank/DDBJ whole genome shotgun (WGS) entry which is preliminary data.</text>
</comment>
<evidence type="ECO:0000313" key="2">
    <source>
        <dbReference type="EMBL" id="KZL91842.1"/>
    </source>
</evidence>
<dbReference type="PATRIC" id="fig|1121326.3.peg.1623"/>
<dbReference type="GO" id="GO:0043565">
    <property type="term" value="F:sequence-specific DNA binding"/>
    <property type="evidence" value="ECO:0007669"/>
    <property type="project" value="InterPro"/>
</dbReference>
<sequence length="82" mass="9523">MCENNIIDDYLVSQVLDLEPNNSEKRVLQPFSEEPSDATSEISKIENQLIKDTLKKYNGNKTKVAKELGMSYTTLWRRLKKM</sequence>
<gene>
    <name evidence="2" type="ORF">CLMAG_16480</name>
</gene>
<protein>
    <submittedName>
        <fullName evidence="2">Bacterial regulatory protein, Fis family</fullName>
    </submittedName>
</protein>
<dbReference type="EMBL" id="LWAE01000002">
    <property type="protein sequence ID" value="KZL91842.1"/>
    <property type="molecule type" value="Genomic_DNA"/>
</dbReference>
<dbReference type="InterPro" id="IPR002197">
    <property type="entry name" value="HTH_Fis"/>
</dbReference>
<dbReference type="Gene3D" id="1.10.10.60">
    <property type="entry name" value="Homeodomain-like"/>
    <property type="match status" value="1"/>
</dbReference>
<reference evidence="2 3" key="1">
    <citation type="submission" date="2016-04" db="EMBL/GenBank/DDBJ databases">
        <title>Genome sequence of Clostridium magnum DSM 2767.</title>
        <authorList>
            <person name="Poehlein A."/>
            <person name="Uhlig R."/>
            <person name="Fischer R."/>
            <person name="Bahl H."/>
            <person name="Daniel R."/>
        </authorList>
    </citation>
    <scope>NUCLEOTIDE SEQUENCE [LARGE SCALE GENOMIC DNA]</scope>
    <source>
        <strain evidence="2 3">DSM 2767</strain>
    </source>
</reference>
<dbReference type="AlphaFoldDB" id="A0A161YMG7"/>
<dbReference type="RefSeq" id="WP_066620689.1">
    <property type="nucleotide sequence ID" value="NZ_FQXL01000022.1"/>
</dbReference>
<dbReference type="Proteomes" id="UP000076603">
    <property type="component" value="Unassembled WGS sequence"/>
</dbReference>
<dbReference type="PRINTS" id="PR01590">
    <property type="entry name" value="HTHFIS"/>
</dbReference>
<proteinExistence type="predicted"/>
<dbReference type="InterPro" id="IPR009057">
    <property type="entry name" value="Homeodomain-like_sf"/>
</dbReference>
<dbReference type="SUPFAM" id="SSF46689">
    <property type="entry name" value="Homeodomain-like"/>
    <property type="match status" value="1"/>
</dbReference>